<feature type="region of interest" description="Disordered" evidence="2">
    <location>
        <begin position="97"/>
        <end position="143"/>
    </location>
</feature>
<sequence>MAQAITLQAQGMTAQAEEQGVPRKNPPASTMDRELISFKGQYDRDSEPRVRRNSEVDTPQERPPCRKCDKLHGGECMMGSKACYCCGEPGHMMKDCPNKRGQEKGKEKCHPNSPSKEAPMRQQFFALKSRGAGEGTSGDVSGA</sequence>
<dbReference type="SUPFAM" id="SSF57756">
    <property type="entry name" value="Retrovirus zinc finger-like domains"/>
    <property type="match status" value="1"/>
</dbReference>
<dbReference type="SMART" id="SM00343">
    <property type="entry name" value="ZnF_C2HC"/>
    <property type="match status" value="1"/>
</dbReference>
<reference evidence="5" key="2">
    <citation type="submission" date="2025-08" db="UniProtKB">
        <authorList>
            <consortium name="RefSeq"/>
        </authorList>
    </citation>
    <scope>IDENTIFICATION</scope>
</reference>
<feature type="compositionally biased region" description="Basic and acidic residues" evidence="2">
    <location>
        <begin position="97"/>
        <end position="110"/>
    </location>
</feature>
<gene>
    <name evidence="5" type="primary">LOC107016838</name>
</gene>
<feature type="domain" description="CCHC-type" evidence="3">
    <location>
        <begin position="83"/>
        <end position="98"/>
    </location>
</feature>
<dbReference type="Pfam" id="PF00098">
    <property type="entry name" value="zf-CCHC"/>
    <property type="match status" value="1"/>
</dbReference>
<reference evidence="4" key="1">
    <citation type="journal article" date="2014" name="Nat. Genet.">
        <title>The genome of the stress-tolerant wild tomato species Solanum pennellii.</title>
        <authorList>
            <person name="Bolger A."/>
            <person name="Scossa F."/>
            <person name="Bolger M.E."/>
            <person name="Lanz C."/>
            <person name="Maumus F."/>
            <person name="Tohge T."/>
            <person name="Quesneville H."/>
            <person name="Alseekh S."/>
            <person name="Sorensen I."/>
            <person name="Lichtenstein G."/>
            <person name="Fich E.A."/>
            <person name="Conte M."/>
            <person name="Keller H."/>
            <person name="Schneeberger K."/>
            <person name="Schwacke R."/>
            <person name="Ofner I."/>
            <person name="Vrebalov J."/>
            <person name="Xu Y."/>
            <person name="Osorio S."/>
            <person name="Aflitos S.A."/>
            <person name="Schijlen E."/>
            <person name="Jimenez-Gomez J.M."/>
            <person name="Ryngajllo M."/>
            <person name="Kimura S."/>
            <person name="Kumar R."/>
            <person name="Koenig D."/>
            <person name="Headland L.R."/>
            <person name="Maloof J.N."/>
            <person name="Sinha N."/>
            <person name="van Ham R.C."/>
            <person name="Lankhorst R.K."/>
            <person name="Mao L."/>
            <person name="Vogel A."/>
            <person name="Arsova B."/>
            <person name="Panstruga R."/>
            <person name="Fei Z."/>
            <person name="Rose J.K."/>
            <person name="Zamir D."/>
            <person name="Carrari F."/>
            <person name="Giovannoni J.J."/>
            <person name="Weigel D."/>
            <person name="Usadel B."/>
            <person name="Fernie A.R."/>
        </authorList>
    </citation>
    <scope>NUCLEOTIDE SEQUENCE [LARGE SCALE GENOMIC DNA]</scope>
    <source>
        <strain evidence="4">cv. LA0716</strain>
    </source>
</reference>
<keyword evidence="4" id="KW-1185">Reference proteome</keyword>
<dbReference type="InterPro" id="IPR001878">
    <property type="entry name" value="Znf_CCHC"/>
</dbReference>
<evidence type="ECO:0000313" key="4">
    <source>
        <dbReference type="Proteomes" id="UP000694930"/>
    </source>
</evidence>
<dbReference type="PROSITE" id="PS50158">
    <property type="entry name" value="ZF_CCHC"/>
    <property type="match status" value="1"/>
</dbReference>
<dbReference type="Proteomes" id="UP000694930">
    <property type="component" value="Chromosome 4"/>
</dbReference>
<feature type="region of interest" description="Disordered" evidence="2">
    <location>
        <begin position="1"/>
        <end position="65"/>
    </location>
</feature>
<feature type="compositionally biased region" description="Basic and acidic residues" evidence="2">
    <location>
        <begin position="31"/>
        <end position="65"/>
    </location>
</feature>
<keyword evidence="1" id="KW-0863">Zinc-finger</keyword>
<evidence type="ECO:0000259" key="3">
    <source>
        <dbReference type="PROSITE" id="PS50158"/>
    </source>
</evidence>
<feature type="compositionally biased region" description="Polar residues" evidence="2">
    <location>
        <begin position="1"/>
        <end position="13"/>
    </location>
</feature>
<keyword evidence="1" id="KW-0479">Metal-binding</keyword>
<accession>A0ABM1GL38</accession>
<evidence type="ECO:0000256" key="1">
    <source>
        <dbReference type="PROSITE-ProRule" id="PRU00047"/>
    </source>
</evidence>
<evidence type="ECO:0000313" key="5">
    <source>
        <dbReference type="RefSeq" id="XP_015072666.1"/>
    </source>
</evidence>
<dbReference type="InterPro" id="IPR036875">
    <property type="entry name" value="Znf_CCHC_sf"/>
</dbReference>
<name>A0ABM1GL38_SOLPN</name>
<evidence type="ECO:0000256" key="2">
    <source>
        <dbReference type="SAM" id="MobiDB-lite"/>
    </source>
</evidence>
<dbReference type="RefSeq" id="XP_015072666.1">
    <property type="nucleotide sequence ID" value="XM_015217180.1"/>
</dbReference>
<organism evidence="4 5">
    <name type="scientific">Solanum pennellii</name>
    <name type="common">Tomato</name>
    <name type="synonym">Lycopersicon pennellii</name>
    <dbReference type="NCBI Taxonomy" id="28526"/>
    <lineage>
        <taxon>Eukaryota</taxon>
        <taxon>Viridiplantae</taxon>
        <taxon>Streptophyta</taxon>
        <taxon>Embryophyta</taxon>
        <taxon>Tracheophyta</taxon>
        <taxon>Spermatophyta</taxon>
        <taxon>Magnoliopsida</taxon>
        <taxon>eudicotyledons</taxon>
        <taxon>Gunneridae</taxon>
        <taxon>Pentapetalae</taxon>
        <taxon>asterids</taxon>
        <taxon>lamiids</taxon>
        <taxon>Solanales</taxon>
        <taxon>Solanaceae</taxon>
        <taxon>Solanoideae</taxon>
        <taxon>Solaneae</taxon>
        <taxon>Solanum</taxon>
        <taxon>Solanum subgen. Lycopersicon</taxon>
    </lineage>
</organism>
<proteinExistence type="predicted"/>
<dbReference type="GeneID" id="107016838"/>
<protein>
    <submittedName>
        <fullName evidence="5">DNA-binding protein HEXBP-like</fullName>
    </submittedName>
</protein>
<keyword evidence="1" id="KW-0862">Zinc</keyword>
<dbReference type="Gene3D" id="4.10.60.10">
    <property type="entry name" value="Zinc finger, CCHC-type"/>
    <property type="match status" value="1"/>
</dbReference>